<dbReference type="RefSeq" id="WP_124025853.1">
    <property type="nucleotide sequence ID" value="NZ_JBHRSN010000005.1"/>
</dbReference>
<dbReference type="GO" id="GO:0016757">
    <property type="term" value="F:glycosyltransferase activity"/>
    <property type="evidence" value="ECO:0007669"/>
    <property type="project" value="TreeGrafter"/>
</dbReference>
<gene>
    <name evidence="2" type="ORF">DRW07_00075</name>
</gene>
<dbReference type="Proteomes" id="UP000275281">
    <property type="component" value="Unassembled WGS sequence"/>
</dbReference>
<dbReference type="SUPFAM" id="SSF53756">
    <property type="entry name" value="UDP-Glycosyltransferase/glycogen phosphorylase"/>
    <property type="match status" value="1"/>
</dbReference>
<reference evidence="2 3" key="1">
    <citation type="submission" date="2018-11" db="EMBL/GenBank/DDBJ databases">
        <authorList>
            <person name="Ye M.-Q."/>
            <person name="Du Z.-J."/>
        </authorList>
    </citation>
    <scope>NUCLEOTIDE SEQUENCE [LARGE SCALE GENOMIC DNA]</scope>
    <source>
        <strain evidence="2 3">U0105</strain>
    </source>
</reference>
<dbReference type="Gene3D" id="3.40.50.2000">
    <property type="entry name" value="Glycogen Phosphorylase B"/>
    <property type="match status" value="2"/>
</dbReference>
<dbReference type="InterPro" id="IPR001296">
    <property type="entry name" value="Glyco_trans_1"/>
</dbReference>
<comment type="caution">
    <text evidence="2">The sequence shown here is derived from an EMBL/GenBank/DDBJ whole genome shotgun (WGS) entry which is preliminary data.</text>
</comment>
<dbReference type="AlphaFoldDB" id="A0A3N5Y3H2"/>
<dbReference type="PANTHER" id="PTHR12526">
    <property type="entry name" value="GLYCOSYLTRANSFERASE"/>
    <property type="match status" value="1"/>
</dbReference>
<evidence type="ECO:0000313" key="2">
    <source>
        <dbReference type="EMBL" id="RPJ67850.1"/>
    </source>
</evidence>
<proteinExistence type="predicted"/>
<protein>
    <submittedName>
        <fullName evidence="2">Glycosyltransferase</fullName>
    </submittedName>
</protein>
<dbReference type="PANTHER" id="PTHR12526:SF636">
    <property type="entry name" value="BLL3647 PROTEIN"/>
    <property type="match status" value="1"/>
</dbReference>
<keyword evidence="3" id="KW-1185">Reference proteome</keyword>
<sequence length="390" mass="44006">MLVDIVIEKRFFRCREGHIWTENAFPYAFWQRYLAVFSQVNIVARVHDVSVAQSGWRQVTGHNVLITALPGYIGPMGLLKALPKTLSVLASRRGIERRVIYRVPGILAWLYSVTAGSRQSVYGAEVVGDPADTFTRAASKHPLRPLLRYFFVYLLKRQCKGAYAISYVTESALQRRYPPNKAALFTHYSSIHLCDEDFKEPIQRTWSTPVKLLCIGNLSQPYKGCDLMLDALAVLKNSGVNCQLTWIGGGSLLANMQDYASALNLDSQVQFVGNVANRNDMRQYIDNADCFVLPSRQEGLPRVLIEAMARGKFCIATDVGGVNELLPPSWVIAPHSSELLVSAITRAITLDLSSRHKLCERHYHRAMDFHDKQLQIRREALYKHLLEAPL</sequence>
<name>A0A3N5Y3H2_9ALTE</name>
<feature type="domain" description="Glycosyl transferase family 1" evidence="1">
    <location>
        <begin position="207"/>
        <end position="361"/>
    </location>
</feature>
<evidence type="ECO:0000259" key="1">
    <source>
        <dbReference type="Pfam" id="PF00534"/>
    </source>
</evidence>
<keyword evidence="2" id="KW-0808">Transferase</keyword>
<dbReference type="EMBL" id="RPOK01000001">
    <property type="protein sequence ID" value="RPJ67850.1"/>
    <property type="molecule type" value="Genomic_DNA"/>
</dbReference>
<evidence type="ECO:0000313" key="3">
    <source>
        <dbReference type="Proteomes" id="UP000275281"/>
    </source>
</evidence>
<dbReference type="Pfam" id="PF00534">
    <property type="entry name" value="Glycos_transf_1"/>
    <property type="match status" value="1"/>
</dbReference>
<organism evidence="2 3">
    <name type="scientific">Alteromonas sediminis</name>
    <dbReference type="NCBI Taxonomy" id="2259342"/>
    <lineage>
        <taxon>Bacteria</taxon>
        <taxon>Pseudomonadati</taxon>
        <taxon>Pseudomonadota</taxon>
        <taxon>Gammaproteobacteria</taxon>
        <taxon>Alteromonadales</taxon>
        <taxon>Alteromonadaceae</taxon>
        <taxon>Alteromonas/Salinimonas group</taxon>
        <taxon>Alteromonas</taxon>
    </lineage>
</organism>
<accession>A0A3N5Y3H2</accession>
<dbReference type="OrthoDB" id="9768937at2"/>